<feature type="transmembrane region" description="Helical" evidence="2">
    <location>
        <begin position="542"/>
        <end position="560"/>
    </location>
</feature>
<protein>
    <submittedName>
        <fullName evidence="4">Uncharacterized protein</fullName>
    </submittedName>
</protein>
<dbReference type="STRING" id="927083.DB32_008826"/>
<dbReference type="Proteomes" id="UP000034883">
    <property type="component" value="Chromosome"/>
</dbReference>
<evidence type="ECO:0000313" key="4">
    <source>
        <dbReference type="EMBL" id="AKF11677.1"/>
    </source>
</evidence>
<feature type="transmembrane region" description="Helical" evidence="2">
    <location>
        <begin position="475"/>
        <end position="508"/>
    </location>
</feature>
<evidence type="ECO:0000256" key="3">
    <source>
        <dbReference type="SAM" id="SignalP"/>
    </source>
</evidence>
<keyword evidence="2" id="KW-0472">Membrane</keyword>
<proteinExistence type="predicted"/>
<dbReference type="EMBL" id="CP011125">
    <property type="protein sequence ID" value="AKF11677.1"/>
    <property type="molecule type" value="Genomic_DNA"/>
</dbReference>
<feature type="compositionally biased region" description="Low complexity" evidence="1">
    <location>
        <begin position="1384"/>
        <end position="1395"/>
    </location>
</feature>
<accession>A0A0F6WAR6</accession>
<gene>
    <name evidence="4" type="ORF">DB32_008826</name>
</gene>
<feature type="transmembrane region" description="Helical" evidence="2">
    <location>
        <begin position="732"/>
        <end position="751"/>
    </location>
</feature>
<organism evidence="4 5">
    <name type="scientific">Sandaracinus amylolyticus</name>
    <dbReference type="NCBI Taxonomy" id="927083"/>
    <lineage>
        <taxon>Bacteria</taxon>
        <taxon>Pseudomonadati</taxon>
        <taxon>Myxococcota</taxon>
        <taxon>Polyangia</taxon>
        <taxon>Polyangiales</taxon>
        <taxon>Sandaracinaceae</taxon>
        <taxon>Sandaracinus</taxon>
    </lineage>
</organism>
<sequence>MTLAGMTRLSWSLLVLALVLPSVVHAQAPLAPSDVPAPLQPWIPWALDGAETYGCTFMPDGSPRCIWPGELALAVEPGGATFVLSVSLDHASTVTLPGDERRWPLDVRVDGRAVPVRRGGAPLVDLPAGAFRIEGRFTWTEQPETIAIPFDVGRISLRTPEGLVTRPRRDATTLWLQTATREAAQEDTLSIEVFRRIDDGSPMRITTRIALRVGGRPREIALGRALLEGVDPIAVTSSAPVRMSEDGELTVQVQAGSFDVEVVGVRASLDAPLRAIPRAEIWPAEEIWVWSADEALRQVELAGADRIDPDRTNLPGEWRGLPTYLAPSASAELTLTTTRRGNPAPPPNQVSLSRELWLDPDGEGLTGIDLLSGQMHQRWRLELAHGVLGRATVDGSPHLISALAEDGRAGVELRRPTIDVRAEWRDDATSNVFSAVGWDEDVQSLVATLHLAPGFRLIAASGVDHAATWLDRWNLWGLFFVLVISLAIGRLAGPVAGATSLAVLVLSYHAPDAPFLVWIPLVITLALAKALPRGWMRESMRYAFHVCFALLCLLVVYFAGYELRRGIWPYADPSAPAFEVREEEQLSALGYATGGMAPAAPAAEPMMADDAEGGGGRRYRGGEADESGGFFGSSSDASRSPNLWSYEPNAVLQTGPGVPSWQSRGGQTITLSWDGPVTHDTQVRLWLVTPFENAVLAILEVALFGLFLYFLYRARPQPPPPAPAEESAPAPIAAAAVLLAIVIAPAAIARAQDAYEPSPQMLEQLRTRLTRAPRCAPNCADLAAATISIASGRLVIDLDVQASALSAVPLPGPLDAWSPATITIDGGATTAAARADDGYLYARVPQGAHRVRLEGALPSSDAFTLAFAAAPHHAQVSAPGWEVDGLSGGDRIGSSIQLRRSVGTEPGEGEGETGGGASIRVVPWLSLERSFALGIRWEATTTVRRTSAIGAPIVARIPLLPGESVLSSDLTVENGVVVVTLGGTETERSWSSVLTPRESLELTAPTSERRSETWRVSCGTVWRCETRDLDPVSIEQDGMWQPQFRPFPGDTLHVDVARLPAAQGQSMTIDGARLTLRPGERLTIATLSLDVRSSVGSTQTITLPEGAVLQSVMVAGERRSVEQRDRQVSLTIAPGATHVDLEWQEPRALDLVYRTSPVTLSGGAVNATVVIERPSRWTLWLSGPAWGPVVLFWPYLLVLIVVSIALARVLAARDGTRAGVSALDWALLGLGLSQLPWQIVWIVPSWVALIEWRRRTPDLSAGWSDLRQLVILGWTLITAIVLYAVIHVGLLVDPDTSIAPDLYATLEWYVDRVDGPEASLPIATMISVPTWAYHVVMLLWSLWLAARLIAWSRWAFAAFVAGGMWRTWPPKKPAVPPPAPAPVSAPVEAPPSGEG</sequence>
<keyword evidence="2" id="KW-0812">Transmembrane</keyword>
<dbReference type="KEGG" id="samy:DB32_008826"/>
<feature type="transmembrane region" description="Helical" evidence="2">
    <location>
        <begin position="1226"/>
        <end position="1249"/>
    </location>
</feature>
<feature type="region of interest" description="Disordered" evidence="1">
    <location>
        <begin position="1372"/>
        <end position="1395"/>
    </location>
</feature>
<feature type="transmembrane region" description="Helical" evidence="2">
    <location>
        <begin position="515"/>
        <end position="536"/>
    </location>
</feature>
<evidence type="ECO:0000256" key="1">
    <source>
        <dbReference type="SAM" id="MobiDB-lite"/>
    </source>
</evidence>
<evidence type="ECO:0000313" key="5">
    <source>
        <dbReference type="Proteomes" id="UP000034883"/>
    </source>
</evidence>
<feature type="transmembrane region" description="Helical" evidence="2">
    <location>
        <begin position="1269"/>
        <end position="1292"/>
    </location>
</feature>
<name>A0A0F6WAR6_9BACT</name>
<feature type="transmembrane region" description="Helical" evidence="2">
    <location>
        <begin position="1331"/>
        <end position="1350"/>
    </location>
</feature>
<reference evidence="4 5" key="1">
    <citation type="submission" date="2015-03" db="EMBL/GenBank/DDBJ databases">
        <title>Genome assembly of Sandaracinus amylolyticus DSM 53668.</title>
        <authorList>
            <person name="Sharma G."/>
            <person name="Subramanian S."/>
        </authorList>
    </citation>
    <scope>NUCLEOTIDE SEQUENCE [LARGE SCALE GENOMIC DNA]</scope>
    <source>
        <strain evidence="4 5">DSM 53668</strain>
    </source>
</reference>
<evidence type="ECO:0000256" key="2">
    <source>
        <dbReference type="SAM" id="Phobius"/>
    </source>
</evidence>
<feature type="transmembrane region" description="Helical" evidence="2">
    <location>
        <begin position="1185"/>
        <end position="1206"/>
    </location>
</feature>
<feature type="transmembrane region" description="Helical" evidence="2">
    <location>
        <begin position="694"/>
        <end position="712"/>
    </location>
</feature>
<keyword evidence="5" id="KW-1185">Reference proteome</keyword>
<keyword evidence="3" id="KW-0732">Signal</keyword>
<feature type="signal peptide" evidence="3">
    <location>
        <begin position="1"/>
        <end position="26"/>
    </location>
</feature>
<feature type="compositionally biased region" description="Pro residues" evidence="1">
    <location>
        <begin position="1372"/>
        <end position="1383"/>
    </location>
</feature>
<keyword evidence="2" id="KW-1133">Transmembrane helix</keyword>
<feature type="chain" id="PRO_5002511311" evidence="3">
    <location>
        <begin position="27"/>
        <end position="1395"/>
    </location>
</feature>